<feature type="domain" description="Heterokaryon incompatibility" evidence="2">
    <location>
        <begin position="307"/>
        <end position="457"/>
    </location>
</feature>
<evidence type="ECO:0000313" key="4">
    <source>
        <dbReference type="Proteomes" id="UP000014480"/>
    </source>
</evidence>
<accession>A0A484FXR0</accession>
<feature type="compositionally biased region" description="Low complexity" evidence="1">
    <location>
        <begin position="694"/>
        <end position="704"/>
    </location>
</feature>
<dbReference type="STRING" id="1213857.A0A484FXR0"/>
<keyword evidence="4" id="KW-1185">Reference proteome</keyword>
<dbReference type="Proteomes" id="UP000014480">
    <property type="component" value="Unassembled WGS sequence"/>
</dbReference>
<dbReference type="InterPro" id="IPR010730">
    <property type="entry name" value="HET"/>
</dbReference>
<dbReference type="AlphaFoldDB" id="A0A484FXR0"/>
<name>A0A484FXR0_COLOR</name>
<reference evidence="4" key="1">
    <citation type="journal article" date="2013" name="New Phytol.">
        <title>Comparative genomic and transcriptomic analyses reveal the hemibiotrophic stage shift of Colletotrichum fungi.</title>
        <authorList>
            <person name="Gan P."/>
            <person name="Ikeda K."/>
            <person name="Irieda H."/>
            <person name="Narusaka M."/>
            <person name="O'Connell R.J."/>
            <person name="Narusaka Y."/>
            <person name="Takano Y."/>
            <person name="Kubo Y."/>
            <person name="Shirasu K."/>
        </authorList>
    </citation>
    <scope>NUCLEOTIDE SEQUENCE [LARGE SCALE GENOMIC DNA]</scope>
    <source>
        <strain evidence="4">104-T / ATCC 96160 / CBS 514.97 / LARS 414 / MAFF 240422</strain>
    </source>
</reference>
<organism evidence="3 4">
    <name type="scientific">Colletotrichum orbiculare (strain 104-T / ATCC 96160 / CBS 514.97 / LARS 414 / MAFF 240422)</name>
    <name type="common">Cucumber anthracnose fungus</name>
    <name type="synonym">Colletotrichum lagenarium</name>
    <dbReference type="NCBI Taxonomy" id="1213857"/>
    <lineage>
        <taxon>Eukaryota</taxon>
        <taxon>Fungi</taxon>
        <taxon>Dikarya</taxon>
        <taxon>Ascomycota</taxon>
        <taxon>Pezizomycotina</taxon>
        <taxon>Sordariomycetes</taxon>
        <taxon>Hypocreomycetidae</taxon>
        <taxon>Glomerellales</taxon>
        <taxon>Glomerellaceae</taxon>
        <taxon>Colletotrichum</taxon>
        <taxon>Colletotrichum orbiculare species complex</taxon>
    </lineage>
</organism>
<dbReference type="OrthoDB" id="5135333at2759"/>
<comment type="caution">
    <text evidence="3">The sequence shown here is derived from an EMBL/GenBank/DDBJ whole genome shotgun (WGS) entry which is preliminary data.</text>
</comment>
<dbReference type="PANTHER" id="PTHR33112:SF12">
    <property type="entry name" value="HETEROKARYON INCOMPATIBILITY DOMAIN-CONTAINING PROTEIN"/>
    <property type="match status" value="1"/>
</dbReference>
<feature type="region of interest" description="Disordered" evidence="1">
    <location>
        <begin position="694"/>
        <end position="715"/>
    </location>
</feature>
<sequence length="922" mass="103593">MNFEQFTQTSVPLRNQPPSITTTVISLFDVIKNRRNSNCKFCTLLFDSIALPQNDPFESEAMKGDMPPELVGKSFETWVAYSKWHKKITKVPHPFGVSRDKIRIEQDPSYPGGIREVRDRDLEVAENAGLMCSAAATGAALHGASQETNKGKQAALTTLGSTTGLFTSALTLMKQELPVVVTVKMHNTEDADAGLLEINVLGYGRKVRARLSVLSEFNLRVASSFIVQGDDGMSLRYGKSIEDKIKVKDDCRRWLEHCVNKHHKICEEPEWFSKLEPPTGGHFRLIDVRTREIVPIFLQQQSKLPQYAALSYVWGETGRKALNLHLEDLSTGRYRIDEQVKTVAKTVENAMEVTQRLGLQYLWADCLCVIQKDDDGEDEPSARQSQLDQMGSIFGHASVIIVAATGEDAEAGLPGIGSPRNTEQAIQGFTDGVNVIRPIEYDRSYGKWDTRAWTLQEKLLSRRKLVFGKQYVSFHCRHGILREDMPAIEAGNGPPPIPHLSMPPTNDRPSAKETWHEDLTLLRSPCFSEYTRLVEEYTCRDSSNNGDILAAISGLLKVLEDMRHLANVTAPLGSQRVSANTIYGLPEEYLDLALLWQPPALIGTYLTNRRSNRFPSWSGAGWEVSRDPVDEQDAEKKHKSHPGIRYEEPFWVSGNDDLSLKKYAATGTDAEERFKPLLRWYKCSKPATRLSSSPRLSFSHSTSTQSAHPLVPPRDHTLESRNIVPAIGLGKVVAPPWYLSVEPINKTGLCILSSPDADKKCLQRITKFCKSPGSGPLNPPGFDISLDDRHLIFETQVADFKLQQKILRIESLWKRVGEELQEKRLVILEAKIVDKNGKMVGHVIPTDQQKKVADDSYHFILLSESQYWGNEKRIDVGGFPLYNVMVVQWDDRREFATRLGLGKIEKSAWIAARPTIKLVVLK</sequence>
<protein>
    <recommendedName>
        <fullName evidence="2">Heterokaryon incompatibility domain-containing protein</fullName>
    </recommendedName>
</protein>
<gene>
    <name evidence="3" type="ORF">Cob_v004332</name>
</gene>
<proteinExistence type="predicted"/>
<reference evidence="4" key="2">
    <citation type="journal article" date="2019" name="Mol. Plant Microbe Interact.">
        <title>Genome sequence resources for four phytopathogenic fungi from the Colletotrichum orbiculare species complex.</title>
        <authorList>
            <person name="Gan P."/>
            <person name="Tsushima A."/>
            <person name="Narusaka M."/>
            <person name="Narusaka Y."/>
            <person name="Takano Y."/>
            <person name="Kubo Y."/>
            <person name="Shirasu K."/>
        </authorList>
    </citation>
    <scope>GENOME REANNOTATION</scope>
    <source>
        <strain evidence="4">104-T / ATCC 96160 / CBS 514.97 / LARS 414 / MAFF 240422</strain>
    </source>
</reference>
<dbReference type="EMBL" id="AMCV02000009">
    <property type="protein sequence ID" value="TDZ22692.1"/>
    <property type="molecule type" value="Genomic_DNA"/>
</dbReference>
<evidence type="ECO:0000259" key="2">
    <source>
        <dbReference type="Pfam" id="PF06985"/>
    </source>
</evidence>
<evidence type="ECO:0000313" key="3">
    <source>
        <dbReference type="EMBL" id="TDZ22692.1"/>
    </source>
</evidence>
<evidence type="ECO:0000256" key="1">
    <source>
        <dbReference type="SAM" id="MobiDB-lite"/>
    </source>
</evidence>
<dbReference type="Pfam" id="PF06985">
    <property type="entry name" value="HET"/>
    <property type="match status" value="1"/>
</dbReference>
<dbReference type="PANTHER" id="PTHR33112">
    <property type="entry name" value="DOMAIN PROTEIN, PUTATIVE-RELATED"/>
    <property type="match status" value="1"/>
</dbReference>